<feature type="region of interest" description="Disordered" evidence="1">
    <location>
        <begin position="47"/>
        <end position="91"/>
    </location>
</feature>
<protein>
    <recommendedName>
        <fullName evidence="5">Serine/threonine protein kinase</fullName>
    </recommendedName>
</protein>
<organism evidence="3 4">
    <name type="scientific">Streptomyces griseoincarnatus</name>
    <dbReference type="NCBI Taxonomy" id="29305"/>
    <lineage>
        <taxon>Bacteria</taxon>
        <taxon>Bacillati</taxon>
        <taxon>Actinomycetota</taxon>
        <taxon>Actinomycetes</taxon>
        <taxon>Kitasatosporales</taxon>
        <taxon>Streptomycetaceae</taxon>
        <taxon>Streptomyces</taxon>
        <taxon>Streptomyces griseoincarnatus group</taxon>
    </lineage>
</organism>
<evidence type="ECO:0000256" key="2">
    <source>
        <dbReference type="SAM" id="Phobius"/>
    </source>
</evidence>
<feature type="transmembrane region" description="Helical" evidence="2">
    <location>
        <begin position="16"/>
        <end position="43"/>
    </location>
</feature>
<keyword evidence="4" id="KW-1185">Reference proteome</keyword>
<sequence length="248" mass="26271">MQTWFQTRSQFAKGTIVAGVFVVAGSVVAGGFQVVAAFIPVIWGDDKSDAQPTPSSSASVSSGPSSSAGTNSSPRPEETPPTQSPSPTAPASYQLAYDQQPISLGLDSDDRTVVDFDVPSTRRYSDAEWEALKAEAEETGAPMMPDLSYNNSIWGNVQLLNGRNAAELSTKDAPTTGEQCARHAQVGGFSQAQMWGTDGPPHLPVGTVLCIVTDKGNIVRAEVTRHVGTDPGDPPRQIEFKATMWSTT</sequence>
<dbReference type="Proteomes" id="UP001523263">
    <property type="component" value="Unassembled WGS sequence"/>
</dbReference>
<comment type="caution">
    <text evidence="3">The sequence shown here is derived from an EMBL/GenBank/DDBJ whole genome shotgun (WGS) entry which is preliminary data.</text>
</comment>
<gene>
    <name evidence="3" type="ORF">NC658_15480</name>
</gene>
<name>A0ABT0VVK1_STRGI</name>
<proteinExistence type="predicted"/>
<evidence type="ECO:0000313" key="4">
    <source>
        <dbReference type="Proteomes" id="UP001523263"/>
    </source>
</evidence>
<dbReference type="EMBL" id="JAMQBH010000006">
    <property type="protein sequence ID" value="MCM2514659.1"/>
    <property type="molecule type" value="Genomic_DNA"/>
</dbReference>
<dbReference type="RefSeq" id="WP_251098577.1">
    <property type="nucleotide sequence ID" value="NZ_JAMQBH010000006.1"/>
</dbReference>
<evidence type="ECO:0008006" key="5">
    <source>
        <dbReference type="Google" id="ProtNLM"/>
    </source>
</evidence>
<evidence type="ECO:0000256" key="1">
    <source>
        <dbReference type="SAM" id="MobiDB-lite"/>
    </source>
</evidence>
<reference evidence="3 4" key="1">
    <citation type="submission" date="2022-06" db="EMBL/GenBank/DDBJ databases">
        <title>Whole genome sequence of Streptomyces griseoincarnatus RB7AG.</title>
        <authorList>
            <person name="Ray L."/>
            <person name="Behera S."/>
            <person name="Panda A.N."/>
        </authorList>
    </citation>
    <scope>NUCLEOTIDE SEQUENCE [LARGE SCALE GENOMIC DNA]</scope>
    <source>
        <strain evidence="3 4">RB7AG</strain>
    </source>
</reference>
<keyword evidence="2" id="KW-1133">Transmembrane helix</keyword>
<keyword evidence="2" id="KW-0472">Membrane</keyword>
<evidence type="ECO:0000313" key="3">
    <source>
        <dbReference type="EMBL" id="MCM2514659.1"/>
    </source>
</evidence>
<accession>A0ABT0VVK1</accession>
<feature type="compositionally biased region" description="Low complexity" evidence="1">
    <location>
        <begin position="52"/>
        <end position="74"/>
    </location>
</feature>
<keyword evidence="2" id="KW-0812">Transmembrane</keyword>